<dbReference type="Proteomes" id="UP000199585">
    <property type="component" value="Unassembled WGS sequence"/>
</dbReference>
<evidence type="ECO:0000313" key="2">
    <source>
        <dbReference type="EMBL" id="SEM51240.1"/>
    </source>
</evidence>
<dbReference type="OrthoDB" id="9800971at2"/>
<reference evidence="2 3" key="1">
    <citation type="submission" date="2016-10" db="EMBL/GenBank/DDBJ databases">
        <authorList>
            <person name="de Groot N.N."/>
        </authorList>
    </citation>
    <scope>NUCLEOTIDE SEQUENCE [LARGE SCALE GENOMIC DNA]</scope>
    <source>
        <strain evidence="2 3">DSM 16213</strain>
    </source>
</reference>
<protein>
    <recommendedName>
        <fullName evidence="4">Transcriptional activator HlyU</fullName>
    </recommendedName>
</protein>
<gene>
    <name evidence="2" type="ORF">SAMN04488003_101375</name>
</gene>
<accession>A0A1H7YYK5</accession>
<evidence type="ECO:0000313" key="3">
    <source>
        <dbReference type="Proteomes" id="UP000199585"/>
    </source>
</evidence>
<sequence length="95" mass="10420">MSLWSRLLGGRDDADTGGNTTVEPVLHNGFRITPDPIREGSVHRIAAHIAKDIDGVSRSHHLIRADTMADRDEAMSASIAKARQMIDEQGDALFR</sequence>
<name>A0A1H7YYK5_9RHOB</name>
<evidence type="ECO:0000256" key="1">
    <source>
        <dbReference type="SAM" id="MobiDB-lite"/>
    </source>
</evidence>
<dbReference type="EMBL" id="FOCI01000001">
    <property type="protein sequence ID" value="SEM51240.1"/>
    <property type="molecule type" value="Genomic_DNA"/>
</dbReference>
<keyword evidence="3" id="KW-1185">Reference proteome</keyword>
<dbReference type="STRING" id="245187.SAMN04488003_101375"/>
<proteinExistence type="predicted"/>
<dbReference type="RefSeq" id="WP_089898036.1">
    <property type="nucleotide sequence ID" value="NZ_FOCI01000001.1"/>
</dbReference>
<dbReference type="InterPro" id="IPR018772">
    <property type="entry name" value="Transcription_activator_HlyU"/>
</dbReference>
<feature type="region of interest" description="Disordered" evidence="1">
    <location>
        <begin position="1"/>
        <end position="27"/>
    </location>
</feature>
<dbReference type="AlphaFoldDB" id="A0A1H7YYK5"/>
<organism evidence="2 3">
    <name type="scientific">Loktanella fryxellensis</name>
    <dbReference type="NCBI Taxonomy" id="245187"/>
    <lineage>
        <taxon>Bacteria</taxon>
        <taxon>Pseudomonadati</taxon>
        <taxon>Pseudomonadota</taxon>
        <taxon>Alphaproteobacteria</taxon>
        <taxon>Rhodobacterales</taxon>
        <taxon>Roseobacteraceae</taxon>
        <taxon>Loktanella</taxon>
    </lineage>
</organism>
<evidence type="ECO:0008006" key="4">
    <source>
        <dbReference type="Google" id="ProtNLM"/>
    </source>
</evidence>
<dbReference type="Pfam" id="PF10115">
    <property type="entry name" value="HlyU"/>
    <property type="match status" value="1"/>
</dbReference>